<dbReference type="Proteomes" id="UP000249008">
    <property type="component" value="Chromosome 1"/>
</dbReference>
<reference evidence="1 2" key="1">
    <citation type="submission" date="2018-06" db="EMBL/GenBank/DDBJ databases">
        <authorList>
            <consortium name="Pathogen Informatics"/>
            <person name="Doyle S."/>
        </authorList>
    </citation>
    <scope>NUCLEOTIDE SEQUENCE [LARGE SCALE GENOMIC DNA]</scope>
    <source>
        <strain evidence="1 2">NCTC12112</strain>
    </source>
</reference>
<dbReference type="KEGG" id="ful:C4N20_14775"/>
<dbReference type="GeneID" id="78456088"/>
<name>A0AAX2JBP3_9FUSO</name>
<gene>
    <name evidence="1" type="ORF">NCTC12112_01527</name>
</gene>
<dbReference type="AlphaFoldDB" id="A0AAX2JBP3"/>
<proteinExistence type="predicted"/>
<evidence type="ECO:0000313" key="2">
    <source>
        <dbReference type="Proteomes" id="UP000249008"/>
    </source>
</evidence>
<evidence type="ECO:0000313" key="1">
    <source>
        <dbReference type="EMBL" id="SQJ02655.1"/>
    </source>
</evidence>
<accession>A0AAX2JBP3</accession>
<protein>
    <submittedName>
        <fullName evidence="1">Uncharacterized protein</fullName>
    </submittedName>
</protein>
<organism evidence="1 2">
    <name type="scientific">Fusobacterium ulcerans</name>
    <dbReference type="NCBI Taxonomy" id="861"/>
    <lineage>
        <taxon>Bacteria</taxon>
        <taxon>Fusobacteriati</taxon>
        <taxon>Fusobacteriota</taxon>
        <taxon>Fusobacteriia</taxon>
        <taxon>Fusobacteriales</taxon>
        <taxon>Fusobacteriaceae</taxon>
        <taxon>Fusobacterium</taxon>
    </lineage>
</organism>
<dbReference type="RefSeq" id="WP_005977221.1">
    <property type="nucleotide sequence ID" value="NZ_CABKNW010000002.1"/>
</dbReference>
<sequence>MTLLKKFKDKKVHIILNTTDKISFDGKIIDEFDNFIEVITDYSQYANHQQHILNKNLILQIYEYKEEY</sequence>
<dbReference type="EMBL" id="LS483487">
    <property type="protein sequence ID" value="SQJ02655.1"/>
    <property type="molecule type" value="Genomic_DNA"/>
</dbReference>